<keyword evidence="3" id="KW-1185">Reference proteome</keyword>
<dbReference type="AlphaFoldDB" id="A0A1Z5HSG1"/>
<feature type="transmembrane region" description="Helical" evidence="1">
    <location>
        <begin position="53"/>
        <end position="72"/>
    </location>
</feature>
<comment type="caution">
    <text evidence="2">The sequence shown here is derived from an EMBL/GenBank/DDBJ whole genome shotgun (WGS) entry which is preliminary data.</text>
</comment>
<keyword evidence="1" id="KW-1133">Transmembrane helix</keyword>
<sequence length="201" mass="24072">MLSVSKKIKLKLLLLCFYHVFSGWDFYHSPSMWFENTYGRAAFMNYRIKAKSYIFRLFIIIFVIAVLSAILLEGIEELGSFPNLLLLILAVLMMVFPYKNDIYYEISDEVIKCERRFIFYRKRFEVPLSSIIGLKYNDTKNNYNYYLNERANGTFHDFVPDGTFRYARNHWVIEFKFNDVKHYLAILPDDKMLNLIKEKIN</sequence>
<protein>
    <submittedName>
        <fullName evidence="2">Uncharacterized protein</fullName>
    </submittedName>
</protein>
<evidence type="ECO:0000313" key="3">
    <source>
        <dbReference type="Proteomes" id="UP000197032"/>
    </source>
</evidence>
<organism evidence="2 3">
    <name type="scientific">Calderihabitans maritimus</name>
    <dbReference type="NCBI Taxonomy" id="1246530"/>
    <lineage>
        <taxon>Bacteria</taxon>
        <taxon>Bacillati</taxon>
        <taxon>Bacillota</taxon>
        <taxon>Clostridia</taxon>
        <taxon>Neomoorellales</taxon>
        <taxon>Calderihabitantaceae</taxon>
        <taxon>Calderihabitans</taxon>
    </lineage>
</organism>
<dbReference type="Proteomes" id="UP000197032">
    <property type="component" value="Unassembled WGS sequence"/>
</dbReference>
<keyword evidence="1" id="KW-0472">Membrane</keyword>
<evidence type="ECO:0000256" key="1">
    <source>
        <dbReference type="SAM" id="Phobius"/>
    </source>
</evidence>
<proteinExistence type="predicted"/>
<evidence type="ECO:0000313" key="2">
    <source>
        <dbReference type="EMBL" id="GAW92469.1"/>
    </source>
</evidence>
<feature type="transmembrane region" description="Helical" evidence="1">
    <location>
        <begin position="78"/>
        <end position="98"/>
    </location>
</feature>
<name>A0A1Z5HSG1_9FIRM</name>
<reference evidence="3" key="1">
    <citation type="journal article" date="2017" name="Appl. Environ. Microbiol.">
        <title>Genomic analysis of Calderihabitans maritimus KKC1, a thermophilic hydrogenogenic carboxydotrophic bacterium isolated from marine sediment.</title>
        <authorList>
            <person name="Omae K."/>
            <person name="Yoneda Y."/>
            <person name="Fukuyama Y."/>
            <person name="Yoshida T."/>
            <person name="Sako Y."/>
        </authorList>
    </citation>
    <scope>NUCLEOTIDE SEQUENCE [LARGE SCALE GENOMIC DNA]</scope>
    <source>
        <strain evidence="3">KKC1</strain>
    </source>
</reference>
<gene>
    <name evidence="2" type="ORF">KKC1_16230</name>
</gene>
<keyword evidence="1" id="KW-0812">Transmembrane</keyword>
<accession>A0A1Z5HSG1</accession>
<dbReference type="EMBL" id="BDGJ01000081">
    <property type="protein sequence ID" value="GAW92469.1"/>
    <property type="molecule type" value="Genomic_DNA"/>
</dbReference>